<dbReference type="InterPro" id="IPR001138">
    <property type="entry name" value="Zn2Cys6_DnaBD"/>
</dbReference>
<proteinExistence type="predicted"/>
<keyword evidence="4" id="KW-0804">Transcription</keyword>
<dbReference type="STRING" id="109264.A0A1F7ZLQ9"/>
<dbReference type="SMART" id="SM00066">
    <property type="entry name" value="GAL4"/>
    <property type="match status" value="1"/>
</dbReference>
<keyword evidence="1" id="KW-0479">Metal-binding</keyword>
<dbReference type="SUPFAM" id="SSF57701">
    <property type="entry name" value="Zn2/Cys6 DNA-binding domain"/>
    <property type="match status" value="1"/>
</dbReference>
<dbReference type="GO" id="GO:0000981">
    <property type="term" value="F:DNA-binding transcription factor activity, RNA polymerase II-specific"/>
    <property type="evidence" value="ECO:0007669"/>
    <property type="project" value="InterPro"/>
</dbReference>
<dbReference type="InterPro" id="IPR036864">
    <property type="entry name" value="Zn2-C6_fun-type_DNA-bd_sf"/>
</dbReference>
<dbReference type="SMART" id="SM00906">
    <property type="entry name" value="Fungal_trans"/>
    <property type="match status" value="1"/>
</dbReference>
<dbReference type="InterPro" id="IPR007219">
    <property type="entry name" value="XnlR_reg_dom"/>
</dbReference>
<dbReference type="InterPro" id="IPR050987">
    <property type="entry name" value="AtrR-like"/>
</dbReference>
<dbReference type="RefSeq" id="XP_022384124.1">
    <property type="nucleotide sequence ID" value="XM_022538012.1"/>
</dbReference>
<evidence type="ECO:0000256" key="3">
    <source>
        <dbReference type="ARBA" id="ARBA00023125"/>
    </source>
</evidence>
<dbReference type="EMBL" id="LYCR01000145">
    <property type="protein sequence ID" value="OGM40407.1"/>
    <property type="molecule type" value="Genomic_DNA"/>
</dbReference>
<dbReference type="Proteomes" id="UP000179179">
    <property type="component" value="Unassembled WGS sequence"/>
</dbReference>
<evidence type="ECO:0000256" key="2">
    <source>
        <dbReference type="ARBA" id="ARBA00023015"/>
    </source>
</evidence>
<dbReference type="CDD" id="cd12148">
    <property type="entry name" value="fungal_TF_MHR"/>
    <property type="match status" value="1"/>
</dbReference>
<dbReference type="PROSITE" id="PS50048">
    <property type="entry name" value="ZN2_CY6_FUNGAL_2"/>
    <property type="match status" value="1"/>
</dbReference>
<dbReference type="OrthoDB" id="4116913at2759"/>
<evidence type="ECO:0000313" key="7">
    <source>
        <dbReference type="EMBL" id="OGM40407.1"/>
    </source>
</evidence>
<reference evidence="7 8" key="1">
    <citation type="journal article" date="2016" name="Genome Biol. Evol.">
        <title>Draft genome sequence of an aflatoxigenic Aspergillus species, A. bombycis.</title>
        <authorList>
            <person name="Moore G.G."/>
            <person name="Mack B.M."/>
            <person name="Beltz S.B."/>
            <person name="Gilbert M.K."/>
        </authorList>
    </citation>
    <scope>NUCLEOTIDE SEQUENCE [LARGE SCALE GENOMIC DNA]</scope>
    <source>
        <strain evidence="8">NRRL 26010</strain>
    </source>
</reference>
<dbReference type="GO" id="GO:0008270">
    <property type="term" value="F:zinc ion binding"/>
    <property type="evidence" value="ECO:0007669"/>
    <property type="project" value="InterPro"/>
</dbReference>
<dbReference type="GeneID" id="34454274"/>
<keyword evidence="8" id="KW-1185">Reference proteome</keyword>
<evidence type="ECO:0000256" key="1">
    <source>
        <dbReference type="ARBA" id="ARBA00022723"/>
    </source>
</evidence>
<gene>
    <name evidence="7" type="ORF">ABOM_010884</name>
</gene>
<comment type="caution">
    <text evidence="7">The sequence shown here is derived from an EMBL/GenBank/DDBJ whole genome shotgun (WGS) entry which is preliminary data.</text>
</comment>
<evidence type="ECO:0000256" key="4">
    <source>
        <dbReference type="ARBA" id="ARBA00023163"/>
    </source>
</evidence>
<keyword evidence="3" id="KW-0238">DNA-binding</keyword>
<dbReference type="GO" id="GO:0003677">
    <property type="term" value="F:DNA binding"/>
    <property type="evidence" value="ECO:0007669"/>
    <property type="project" value="UniProtKB-KW"/>
</dbReference>
<dbReference type="Pfam" id="PF04082">
    <property type="entry name" value="Fungal_trans"/>
    <property type="match status" value="1"/>
</dbReference>
<sequence length="594" mass="67801">MEDSGPKRYRQRKACDLCHQKKIRCDRQKPACETCHLAGERCIFSVWQPSSRHTLQGQLADAKARIRALEGTIAFRPSWTGDCAGKNYFQSPFDLNVAIDTFQWYIQYCWPGVANSLPRNAFHSAVYLQTGAVFDLQHFLQEARQTFMSQNAFYTVPQKQKVIPQWPKVALVQRCIDYFIIKGLYSIFSVVDPEALQTLIAKRTLEYTEGSSRASDWACLAAFTALIVRLHPHEFALIYTDPDAYIQAALMLLPDLLMETANVRTLEAVLLLTLYFLPSGQPQKAERFLSIAVRIVYNLGGNRVTPPRETETDPRKHSHLRALFWHCYAIDKDMSLRKCEPPLMHDIDCDLDLPPNYVPSSDEQFFKKPLSPDKLIFPSDLRLTLIKARIYHFLYSNHGRAQPQATQLRYIRELDQEMSDLMADFPAGCRPDVLAIENAPDALFHDLGTRGVALHLEYYFCLGRVHEASSACGMPSTHSWSAVPSSVELYHEAARSTLLYTRRVPHIFPCHTFWIHAQVLLTAVLNLFWYLIQYPTAQSFCADLEILEHIRQMFIGLIRTGDSARPFPPFYITEAFIGTLIGLAKRSLARATGK</sequence>
<dbReference type="CDD" id="cd00067">
    <property type="entry name" value="GAL4"/>
    <property type="match status" value="1"/>
</dbReference>
<keyword evidence="5" id="KW-0539">Nucleus</keyword>
<evidence type="ECO:0000259" key="6">
    <source>
        <dbReference type="PROSITE" id="PS50048"/>
    </source>
</evidence>
<dbReference type="AlphaFoldDB" id="A0A1F7ZLQ9"/>
<evidence type="ECO:0000256" key="5">
    <source>
        <dbReference type="ARBA" id="ARBA00023242"/>
    </source>
</evidence>
<dbReference type="Gene3D" id="4.10.240.10">
    <property type="entry name" value="Zn(2)-C6 fungal-type DNA-binding domain"/>
    <property type="match status" value="1"/>
</dbReference>
<organism evidence="7 8">
    <name type="scientific">Aspergillus bombycis</name>
    <dbReference type="NCBI Taxonomy" id="109264"/>
    <lineage>
        <taxon>Eukaryota</taxon>
        <taxon>Fungi</taxon>
        <taxon>Dikarya</taxon>
        <taxon>Ascomycota</taxon>
        <taxon>Pezizomycotina</taxon>
        <taxon>Eurotiomycetes</taxon>
        <taxon>Eurotiomycetidae</taxon>
        <taxon>Eurotiales</taxon>
        <taxon>Aspergillaceae</taxon>
        <taxon>Aspergillus</taxon>
    </lineage>
</organism>
<accession>A0A1F7ZLQ9</accession>
<dbReference type="Pfam" id="PF00172">
    <property type="entry name" value="Zn_clus"/>
    <property type="match status" value="1"/>
</dbReference>
<dbReference type="GO" id="GO:0006351">
    <property type="term" value="P:DNA-templated transcription"/>
    <property type="evidence" value="ECO:0007669"/>
    <property type="project" value="InterPro"/>
</dbReference>
<evidence type="ECO:0000313" key="8">
    <source>
        <dbReference type="Proteomes" id="UP000179179"/>
    </source>
</evidence>
<dbReference type="PROSITE" id="PS00463">
    <property type="entry name" value="ZN2_CY6_FUNGAL_1"/>
    <property type="match status" value="1"/>
</dbReference>
<protein>
    <recommendedName>
        <fullName evidence="6">Zn(2)-C6 fungal-type domain-containing protein</fullName>
    </recommendedName>
</protein>
<dbReference type="PANTHER" id="PTHR46910:SF20">
    <property type="entry name" value="ZN(II)2CYS6 TRANSCRIPTION FACTOR (EUROFUNG)-RELATED"/>
    <property type="match status" value="1"/>
</dbReference>
<keyword evidence="2" id="KW-0805">Transcription regulation</keyword>
<dbReference type="PANTHER" id="PTHR46910">
    <property type="entry name" value="TRANSCRIPTION FACTOR PDR1"/>
    <property type="match status" value="1"/>
</dbReference>
<name>A0A1F7ZLQ9_9EURO</name>
<feature type="domain" description="Zn(2)-C6 fungal-type" evidence="6">
    <location>
        <begin position="14"/>
        <end position="44"/>
    </location>
</feature>